<proteinExistence type="inferred from homology"/>
<feature type="domain" description="DNA topoisomerase I eukaryotic-type" evidence="13">
    <location>
        <begin position="587"/>
        <end position="964"/>
    </location>
</feature>
<dbReference type="FunFam" id="1.10.10.41:FF:000001">
    <property type="entry name" value="DNA topoisomerase I"/>
    <property type="match status" value="1"/>
</dbReference>
<evidence type="ECO:0000313" key="15">
    <source>
        <dbReference type="Proteomes" id="UP001066276"/>
    </source>
</evidence>
<sequence length="992" mass="116150">MSGDQPHNESQIDSGFHANDSHKHKDKHKDKEHRHKEHKKDKEKDREKSKHSNSEHKHSSEKKHKDKEKEKHKEKDANIEKHNDGILEKHRDKDGCVEKIKISISEKHSKDKVFIIEKQDGVLEKLKVNSTEKHKDKDVTAEKHRDKDAGAEKHKDKDAGAEKHKDKDASVLKQKDKDGSAIKHKDGSAEKRKDKDKEGSTEKRKDKDGGAEKQKDGSAEKHHDKNSPEKHKDSIVEKIRGDGLVDKHIEAGGEKLKEKDGLLEKHKNKDGSSEKHKHKDGSSKHKDKHREKDKEKKKEKSKFDDQIKLKKEKENGFPSPTRVKDEPEDAFFASLENAKPPKRSRDDEDTDYQHKKIKTEDHIKPEELFKTEDGKKAKKRKIKEEEEDLKPQIKPKKKVKNKDKNKAKGASGEGVELKKKKPKKEEEEKWKWWEEERHPEGIKWKFLEHKGPVFAPPYDPLPDHVKFYYDGKEMKLSPKAEEVATFFAKMLDHEYTTKDIFMKNFFKDWKKEMTAEEREVITNLSKCNFNEMGAYFKVQSEARKQMSKEEKLKIKEENERLLQEYGFCIMDNHKERIANFRIEPPGLFRGRGNHPKMGKLKRRIQPEDIIINCSKDSKIPVAPEGHKWKEVRHDNKVTWLVSWTENIQGSIKYIMLNPSSRIKGEKDWQKYEVARKLKKTVDKIRNTYRENWKSKEMRVRQRAVALYFIDKLALRAGNEKEEGETADTVGCCSLRVEHIKLYPENDGQEFVVEFDFLGKDSIRYYNKVPVEKRVFKNLQLFMEGKQPEDDLFDRLNTGILNKHLQDLMEGLTAKVFRTYNASITLQQQLKELTNSEDNVPAKILSYNRANRAVAVLCNHQRAPPKTFEKSMLTLQTKIDAKKEQLTEARRELKSAKADAKARKDERTKKLLESKKKAVQRVEEQLMKLEVMATDREENKQIALGTSKLNYLDPRISVAWCKKFGIPIEKIYNKTQREKFAWAIDMAEEDYEF</sequence>
<accession>A0AAV7PAG2</accession>
<dbReference type="InterPro" id="IPR014711">
    <property type="entry name" value="TopoI_cat_a-hlx-sub_euk"/>
</dbReference>
<dbReference type="PROSITE" id="PS00176">
    <property type="entry name" value="TOPO_IB_1"/>
    <property type="match status" value="1"/>
</dbReference>
<dbReference type="PANTHER" id="PTHR10290:SF5">
    <property type="entry name" value="DNA TOPOISOMERASE 1"/>
    <property type="match status" value="1"/>
</dbReference>
<dbReference type="InterPro" id="IPR013499">
    <property type="entry name" value="TopoI_euk"/>
</dbReference>
<protein>
    <recommendedName>
        <fullName evidence="10">DNA topoisomerase I</fullName>
        <ecNumber evidence="10">5.6.2.1</ecNumber>
    </recommendedName>
    <alternativeName>
        <fullName evidence="10">DNA topoisomerase 1</fullName>
    </alternativeName>
</protein>
<dbReference type="Pfam" id="PF14370">
    <property type="entry name" value="Topo_C_assoc"/>
    <property type="match status" value="1"/>
</dbReference>
<feature type="region of interest" description="Disordered" evidence="12">
    <location>
        <begin position="116"/>
        <end position="421"/>
    </location>
</feature>
<dbReference type="FunFam" id="1.10.132.10:FF:000001">
    <property type="entry name" value="DNA topoisomerase I"/>
    <property type="match status" value="1"/>
</dbReference>
<feature type="compositionally biased region" description="Basic and acidic residues" evidence="12">
    <location>
        <begin position="40"/>
        <end position="58"/>
    </location>
</feature>
<evidence type="ECO:0000313" key="14">
    <source>
        <dbReference type="EMBL" id="KAJ1124357.1"/>
    </source>
</evidence>
<evidence type="ECO:0000256" key="9">
    <source>
        <dbReference type="PROSITE-ProRule" id="PRU01382"/>
    </source>
</evidence>
<feature type="coiled-coil region" evidence="11">
    <location>
        <begin position="871"/>
        <end position="938"/>
    </location>
</feature>
<dbReference type="InterPro" id="IPR011010">
    <property type="entry name" value="DNA_brk_join_enz"/>
</dbReference>
<feature type="active site" description="O-(3'-phospho-DNA)-tyrosine intermediate" evidence="9">
    <location>
        <position position="950"/>
    </location>
</feature>
<evidence type="ECO:0000256" key="2">
    <source>
        <dbReference type="ARBA" id="ARBA00004123"/>
    </source>
</evidence>
<evidence type="ECO:0000256" key="10">
    <source>
        <dbReference type="RuleBase" id="RU365101"/>
    </source>
</evidence>
<dbReference type="InterPro" id="IPR008336">
    <property type="entry name" value="TopoI_DNA-bd_euk"/>
</dbReference>
<dbReference type="GO" id="GO:0006265">
    <property type="term" value="P:DNA topological change"/>
    <property type="evidence" value="ECO:0007669"/>
    <property type="project" value="UniProtKB-UniRule"/>
</dbReference>
<dbReference type="InterPro" id="IPR025834">
    <property type="entry name" value="TopoI_C_dom"/>
</dbReference>
<reference evidence="14" key="1">
    <citation type="journal article" date="2022" name="bioRxiv">
        <title>Sequencing and chromosome-scale assembly of the giantPleurodeles waltlgenome.</title>
        <authorList>
            <person name="Brown T."/>
            <person name="Elewa A."/>
            <person name="Iarovenko S."/>
            <person name="Subramanian E."/>
            <person name="Araus A.J."/>
            <person name="Petzold A."/>
            <person name="Susuki M."/>
            <person name="Suzuki K.-i.T."/>
            <person name="Hayashi T."/>
            <person name="Toyoda A."/>
            <person name="Oliveira C."/>
            <person name="Osipova E."/>
            <person name="Leigh N.D."/>
            <person name="Simon A."/>
            <person name="Yun M.H."/>
        </authorList>
    </citation>
    <scope>NUCLEOTIDE SEQUENCE</scope>
    <source>
        <strain evidence="14">20211129_DDA</strain>
        <tissue evidence="14">Liver</tissue>
    </source>
</reference>
<dbReference type="InterPro" id="IPR014727">
    <property type="entry name" value="TopoI_cat_a/b-sub_euk"/>
</dbReference>
<evidence type="ECO:0000256" key="5">
    <source>
        <dbReference type="ARBA" id="ARBA00023108"/>
    </source>
</evidence>
<keyword evidence="4 9" id="KW-0799">Topoisomerase</keyword>
<dbReference type="SMART" id="SM00435">
    <property type="entry name" value="TOPEUc"/>
    <property type="match status" value="1"/>
</dbReference>
<comment type="similarity">
    <text evidence="3 9 10">Belongs to the type IB topoisomerase family.</text>
</comment>
<keyword evidence="11" id="KW-0175">Coiled coil</keyword>
<comment type="catalytic activity">
    <reaction evidence="1 9 10">
        <text>ATP-independent breakage of single-stranded DNA, followed by passage and rejoining.</text>
        <dbReference type="EC" id="5.6.2.1"/>
    </reaction>
</comment>
<feature type="compositionally biased region" description="Basic and acidic residues" evidence="12">
    <location>
        <begin position="343"/>
        <end position="375"/>
    </location>
</feature>
<dbReference type="InterPro" id="IPR013034">
    <property type="entry name" value="DNA_topo_DNA_db_N_dom1"/>
</dbReference>
<comment type="caution">
    <text evidence="14">The sequence shown here is derived from an EMBL/GenBank/DDBJ whole genome shotgun (WGS) entry which is preliminary data.</text>
</comment>
<dbReference type="PANTHER" id="PTHR10290">
    <property type="entry name" value="DNA TOPOISOMERASE I"/>
    <property type="match status" value="1"/>
</dbReference>
<dbReference type="Gene3D" id="3.90.15.10">
    <property type="entry name" value="Topoisomerase I, Chain A, domain 3"/>
    <property type="match status" value="1"/>
</dbReference>
<dbReference type="EMBL" id="JANPWB010000011">
    <property type="protein sequence ID" value="KAJ1124357.1"/>
    <property type="molecule type" value="Genomic_DNA"/>
</dbReference>
<organism evidence="14 15">
    <name type="scientific">Pleurodeles waltl</name>
    <name type="common">Iberian ribbed newt</name>
    <dbReference type="NCBI Taxonomy" id="8319"/>
    <lineage>
        <taxon>Eukaryota</taxon>
        <taxon>Metazoa</taxon>
        <taxon>Chordata</taxon>
        <taxon>Craniata</taxon>
        <taxon>Vertebrata</taxon>
        <taxon>Euteleostomi</taxon>
        <taxon>Amphibia</taxon>
        <taxon>Batrachia</taxon>
        <taxon>Caudata</taxon>
        <taxon>Salamandroidea</taxon>
        <taxon>Salamandridae</taxon>
        <taxon>Pleurodelinae</taxon>
        <taxon>Pleurodeles</taxon>
    </lineage>
</organism>
<dbReference type="FunFam" id="3.90.15.10:FF:000001">
    <property type="entry name" value="DNA topoisomerase I"/>
    <property type="match status" value="1"/>
</dbReference>
<dbReference type="GO" id="GO:0003917">
    <property type="term" value="F:DNA topoisomerase type I (single strand cut, ATP-independent) activity"/>
    <property type="evidence" value="ECO:0007669"/>
    <property type="project" value="UniProtKB-UniRule"/>
</dbReference>
<evidence type="ECO:0000256" key="1">
    <source>
        <dbReference type="ARBA" id="ARBA00000213"/>
    </source>
</evidence>
<evidence type="ECO:0000256" key="11">
    <source>
        <dbReference type="SAM" id="Coils"/>
    </source>
</evidence>
<dbReference type="InterPro" id="IPR048045">
    <property type="entry name" value="Topoisomer_I_DNA-bd"/>
</dbReference>
<dbReference type="GO" id="GO:0005694">
    <property type="term" value="C:chromosome"/>
    <property type="evidence" value="ECO:0007669"/>
    <property type="project" value="InterPro"/>
</dbReference>
<dbReference type="Gene3D" id="1.10.10.41">
    <property type="entry name" value="Yeast DNA topoisomerase - domain 1"/>
    <property type="match status" value="1"/>
</dbReference>
<dbReference type="SUPFAM" id="SSF56741">
    <property type="entry name" value="Eukaryotic DNA topoisomerase I, N-terminal DNA-binding fragment"/>
    <property type="match status" value="1"/>
</dbReference>
<comment type="function">
    <text evidence="10">Releases the supercoiling and torsional tension of DNA introduced during the DNA replication and transcription by transiently cleaving and rejoining one strand of the DNA duplex. Introduces a single-strand break via transesterification at the specific target site 5'-[CT]CCTTp site in duplex DNA. The scissile phosphodiester is attacked by the catalytic tyrosine of the enzyme, resulting in the formation of a DNA-(3'-phosphotyrosyl)-enzyme intermediate and the expulsion of a 5'-OH DNA strand. The free DNA strand then undergoes passage around the unbroken strand thus removing DNA supercoils. Finally, in the religation step, the DNA 5'-OH attacks the covalent intermediate to expel the active-site tyrosine and restore the DNA phosphodiester backbone.</text>
</comment>
<evidence type="ECO:0000259" key="13">
    <source>
        <dbReference type="SMART" id="SM00435"/>
    </source>
</evidence>
<feature type="compositionally biased region" description="Basic and acidic residues" evidence="12">
    <location>
        <begin position="67"/>
        <end position="96"/>
    </location>
</feature>
<evidence type="ECO:0000256" key="7">
    <source>
        <dbReference type="ARBA" id="ARBA00023235"/>
    </source>
</evidence>
<dbReference type="FunFam" id="2.170.11.10:FF:000002">
    <property type="entry name" value="DNA topoisomerase I"/>
    <property type="match status" value="1"/>
</dbReference>
<dbReference type="GO" id="GO:0007059">
    <property type="term" value="P:chromosome segregation"/>
    <property type="evidence" value="ECO:0007669"/>
    <property type="project" value="TreeGrafter"/>
</dbReference>
<dbReference type="Gene3D" id="1.10.132.10">
    <property type="match status" value="1"/>
</dbReference>
<keyword evidence="6 9" id="KW-0238">DNA-binding</keyword>
<dbReference type="GO" id="GO:0005730">
    <property type="term" value="C:nucleolus"/>
    <property type="evidence" value="ECO:0007669"/>
    <property type="project" value="TreeGrafter"/>
</dbReference>
<dbReference type="CDD" id="cd00659">
    <property type="entry name" value="Topo_IB_C"/>
    <property type="match status" value="1"/>
</dbReference>
<dbReference type="PROSITE" id="PS52038">
    <property type="entry name" value="TOPO_IB_2"/>
    <property type="match status" value="1"/>
</dbReference>
<dbReference type="SUPFAM" id="SSF56349">
    <property type="entry name" value="DNA breaking-rejoining enzymes"/>
    <property type="match status" value="1"/>
</dbReference>
<gene>
    <name evidence="14" type="ORF">NDU88_002818</name>
</gene>
<name>A0AAV7PAG2_PLEWA</name>
<evidence type="ECO:0000256" key="3">
    <source>
        <dbReference type="ARBA" id="ARBA00006645"/>
    </source>
</evidence>
<dbReference type="CDD" id="cd03488">
    <property type="entry name" value="Topoisomer_IB_N_htopoI_like"/>
    <property type="match status" value="1"/>
</dbReference>
<evidence type="ECO:0000256" key="8">
    <source>
        <dbReference type="ARBA" id="ARBA00023242"/>
    </source>
</evidence>
<dbReference type="PRINTS" id="PR00416">
    <property type="entry name" value="EUTPISMRASEI"/>
</dbReference>
<dbReference type="GO" id="GO:0003677">
    <property type="term" value="F:DNA binding"/>
    <property type="evidence" value="ECO:0007669"/>
    <property type="project" value="UniProtKB-UniRule"/>
</dbReference>
<keyword evidence="8" id="KW-0539">Nucleus</keyword>
<dbReference type="Proteomes" id="UP001066276">
    <property type="component" value="Chromosome 7"/>
</dbReference>
<dbReference type="InterPro" id="IPR013500">
    <property type="entry name" value="TopoI_cat_euk"/>
</dbReference>
<evidence type="ECO:0000256" key="6">
    <source>
        <dbReference type="ARBA" id="ARBA00023125"/>
    </source>
</evidence>
<dbReference type="Gene3D" id="2.170.11.10">
    <property type="entry name" value="DNA Topoisomerase I, domain 2"/>
    <property type="match status" value="1"/>
</dbReference>
<evidence type="ECO:0000256" key="4">
    <source>
        <dbReference type="ARBA" id="ARBA00023029"/>
    </source>
</evidence>
<dbReference type="GO" id="GO:0048511">
    <property type="term" value="P:rhythmic process"/>
    <property type="evidence" value="ECO:0007669"/>
    <property type="project" value="UniProtKB-KW"/>
</dbReference>
<comment type="subcellular location">
    <subcellularLocation>
        <location evidence="2">Nucleus</location>
    </subcellularLocation>
</comment>
<keyword evidence="7 9" id="KW-0413">Isomerase</keyword>
<feature type="compositionally biased region" description="Basic residues" evidence="12">
    <location>
        <begin position="22"/>
        <end position="39"/>
    </location>
</feature>
<dbReference type="Pfam" id="PF02919">
    <property type="entry name" value="Topoisom_I_N"/>
    <property type="match status" value="1"/>
</dbReference>
<dbReference type="InterPro" id="IPR001631">
    <property type="entry name" value="TopoI"/>
</dbReference>
<feature type="compositionally biased region" description="Basic and acidic residues" evidence="12">
    <location>
        <begin position="116"/>
        <end position="315"/>
    </location>
</feature>
<dbReference type="InterPro" id="IPR018521">
    <property type="entry name" value="TopoIB_AS"/>
</dbReference>
<dbReference type="EC" id="5.6.2.1" evidence="10"/>
<dbReference type="Pfam" id="PF01028">
    <property type="entry name" value="Topoisom_I"/>
    <property type="match status" value="1"/>
</dbReference>
<dbReference type="AlphaFoldDB" id="A0AAV7PAG2"/>
<keyword evidence="5" id="KW-0090">Biological rhythms</keyword>
<dbReference type="InterPro" id="IPR051062">
    <property type="entry name" value="Topoisomerase_IB"/>
</dbReference>
<evidence type="ECO:0000256" key="12">
    <source>
        <dbReference type="SAM" id="MobiDB-lite"/>
    </source>
</evidence>
<dbReference type="InterPro" id="IPR013030">
    <property type="entry name" value="DNA_topo_DNA_db_N_dom2"/>
</dbReference>
<keyword evidence="15" id="KW-1185">Reference proteome</keyword>
<feature type="compositionally biased region" description="Basic residues" evidence="12">
    <location>
        <begin position="393"/>
        <end position="407"/>
    </location>
</feature>
<dbReference type="InterPro" id="IPR036202">
    <property type="entry name" value="TopoI_DNA-bd_euk_N_sf"/>
</dbReference>
<feature type="region of interest" description="Disordered" evidence="12">
    <location>
        <begin position="1"/>
        <end position="96"/>
    </location>
</feature>
<dbReference type="GO" id="GO:0006260">
    <property type="term" value="P:DNA replication"/>
    <property type="evidence" value="ECO:0007669"/>
    <property type="project" value="TreeGrafter"/>
</dbReference>
<dbReference type="SUPFAM" id="SSF46596">
    <property type="entry name" value="Eukaryotic DNA topoisomerase I, dispensable insert domain"/>
    <property type="match status" value="1"/>
</dbReference>